<reference evidence="1" key="1">
    <citation type="submission" date="2012-01" db="EMBL/GenBank/DDBJ databases">
        <title>The Genome Sequence of Treponema denticola OTK.</title>
        <authorList>
            <consortium name="The Broad Institute Genome Sequencing Platform"/>
            <person name="Earl A."/>
            <person name="Ward D."/>
            <person name="Feldgarden M."/>
            <person name="Gevers D."/>
            <person name="Blanton J.M."/>
            <person name="Fenno C.J."/>
            <person name="Baranova O.V."/>
            <person name="Mathney J."/>
            <person name="Dewhirst F.E."/>
            <person name="Izard J."/>
            <person name="Young S.K."/>
            <person name="Zeng Q."/>
            <person name="Gargeya S."/>
            <person name="Fitzgerald M."/>
            <person name="Haas B."/>
            <person name="Abouelleil A."/>
            <person name="Alvarado L."/>
            <person name="Arachchi H.M."/>
            <person name="Berlin A."/>
            <person name="Chapman S.B."/>
            <person name="Gearin G."/>
            <person name="Goldberg J."/>
            <person name="Griggs A."/>
            <person name="Gujja S."/>
            <person name="Hansen M."/>
            <person name="Heiman D."/>
            <person name="Howarth C."/>
            <person name="Larimer J."/>
            <person name="Lui A."/>
            <person name="MacDonald P.J.P."/>
            <person name="McCowen C."/>
            <person name="Montmayeur A."/>
            <person name="Murphy C."/>
            <person name="Neiman D."/>
            <person name="Pearson M."/>
            <person name="Priest M."/>
            <person name="Roberts A."/>
            <person name="Saif S."/>
            <person name="Shea T."/>
            <person name="Sisk P."/>
            <person name="Stolte C."/>
            <person name="Sykes S."/>
            <person name="Wortman J."/>
            <person name="Nusbaum C."/>
            <person name="Birren B."/>
        </authorList>
    </citation>
    <scope>NUCLEOTIDE SEQUENCE [LARGE SCALE GENOMIC DNA]</scope>
    <source>
        <strain evidence="1">OTK</strain>
    </source>
</reference>
<comment type="caution">
    <text evidence="1">The sequence shown here is derived from an EMBL/GenBank/DDBJ whole genome shotgun (WGS) entry which is preliminary data.</text>
</comment>
<evidence type="ECO:0000313" key="1">
    <source>
        <dbReference type="EMBL" id="EMB22215.1"/>
    </source>
</evidence>
<dbReference type="AlphaFoldDB" id="A0A0F6MPV9"/>
<dbReference type="HOGENOM" id="CLU_149290_1_1_12"/>
<dbReference type="RefSeq" id="WP_002691752.1">
    <property type="nucleotide sequence ID" value="NZ_CM001797.1"/>
</dbReference>
<accession>A0A0F6MPV9</accession>
<dbReference type="InterPro" id="IPR038573">
    <property type="entry name" value="BrnT_sf"/>
</dbReference>
<proteinExistence type="predicted"/>
<dbReference type="Gene3D" id="3.10.450.530">
    <property type="entry name" value="Ribonuclease toxin, BrnT, of type II toxin-antitoxin system"/>
    <property type="match status" value="1"/>
</dbReference>
<protein>
    <recommendedName>
        <fullName evidence="2">BrnT family toxin</fullName>
    </recommendedName>
</protein>
<dbReference type="InterPro" id="IPR007460">
    <property type="entry name" value="BrnT_toxin"/>
</dbReference>
<dbReference type="PATRIC" id="fig|999434.4.peg.1176"/>
<gene>
    <name evidence="1" type="ORF">HMPREF9723_01133</name>
</gene>
<dbReference type="EMBL" id="AGDY01000005">
    <property type="protein sequence ID" value="EMB22215.1"/>
    <property type="molecule type" value="Genomic_DNA"/>
</dbReference>
<organism evidence="1">
    <name type="scientific">Treponema denticola OTK</name>
    <dbReference type="NCBI Taxonomy" id="999434"/>
    <lineage>
        <taxon>Bacteria</taxon>
        <taxon>Pseudomonadati</taxon>
        <taxon>Spirochaetota</taxon>
        <taxon>Spirochaetia</taxon>
        <taxon>Spirochaetales</taxon>
        <taxon>Treponemataceae</taxon>
        <taxon>Treponema</taxon>
    </lineage>
</organism>
<sequence length="110" mass="13167">MYIILMGKTIISKDNRFEWDEDKNIANIEKHGIAFEEILEVFDDPAFLTGYDFEHSEKEDRYYGIGNLNGILIVLVFFTEKKNRIRLISARQADKDLREEYYDYFKKINN</sequence>
<dbReference type="Proteomes" id="UP000011701">
    <property type="component" value="Chromosome"/>
</dbReference>
<name>A0A0F6MPV9_TREDN</name>
<evidence type="ECO:0008006" key="2">
    <source>
        <dbReference type="Google" id="ProtNLM"/>
    </source>
</evidence>
<dbReference type="Pfam" id="PF04365">
    <property type="entry name" value="BrnT_toxin"/>
    <property type="match status" value="1"/>
</dbReference>